<reference evidence="1" key="2">
    <citation type="submission" date="2020-05" db="UniProtKB">
        <authorList>
            <consortium name="EnsemblMetazoa"/>
        </authorList>
    </citation>
    <scope>IDENTIFICATION</scope>
    <source>
        <strain evidence="1">IAEA</strain>
    </source>
</reference>
<sequence>LNYSFFFNDCDVTGLPQVTFNALSKVTFLQQLVQCMGITGICPGNAFFNEILPFPITLHTIVNAVSSSKQDLILGNLLANGINNLINGSRMHRIHDSS</sequence>
<dbReference type="EMBL" id="JXJN01000519">
    <property type="status" value="NOT_ANNOTATED_CDS"/>
    <property type="molecule type" value="Genomic_DNA"/>
</dbReference>
<reference evidence="2" key="1">
    <citation type="submission" date="2015-01" db="EMBL/GenBank/DDBJ databases">
        <authorList>
            <person name="Aksoy S."/>
            <person name="Warren W."/>
            <person name="Wilson R.K."/>
        </authorList>
    </citation>
    <scope>NUCLEOTIDE SEQUENCE [LARGE SCALE GENOMIC DNA]</scope>
    <source>
        <strain evidence="2">IAEA</strain>
    </source>
</reference>
<proteinExistence type="predicted"/>
<evidence type="ECO:0000313" key="2">
    <source>
        <dbReference type="Proteomes" id="UP000092460"/>
    </source>
</evidence>
<keyword evidence="2" id="KW-1185">Reference proteome</keyword>
<protein>
    <submittedName>
        <fullName evidence="1">Uncharacterized protein</fullName>
    </submittedName>
</protein>
<dbReference type="EnsemblMetazoa" id="GPPI002078-RA">
    <property type="protein sequence ID" value="GPPI002078-PA"/>
    <property type="gene ID" value="GPPI002078"/>
</dbReference>
<name>A0A1B0AMP6_9MUSC</name>
<dbReference type="Proteomes" id="UP000092460">
    <property type="component" value="Unassembled WGS sequence"/>
</dbReference>
<dbReference type="VEuPathDB" id="VectorBase:GPPI002078"/>
<organism evidence="1 2">
    <name type="scientific">Glossina palpalis gambiensis</name>
    <dbReference type="NCBI Taxonomy" id="67801"/>
    <lineage>
        <taxon>Eukaryota</taxon>
        <taxon>Metazoa</taxon>
        <taxon>Ecdysozoa</taxon>
        <taxon>Arthropoda</taxon>
        <taxon>Hexapoda</taxon>
        <taxon>Insecta</taxon>
        <taxon>Pterygota</taxon>
        <taxon>Neoptera</taxon>
        <taxon>Endopterygota</taxon>
        <taxon>Diptera</taxon>
        <taxon>Brachycera</taxon>
        <taxon>Muscomorpha</taxon>
        <taxon>Hippoboscoidea</taxon>
        <taxon>Glossinidae</taxon>
        <taxon>Glossina</taxon>
    </lineage>
</organism>
<evidence type="ECO:0000313" key="1">
    <source>
        <dbReference type="EnsemblMetazoa" id="GPPI002078-PA"/>
    </source>
</evidence>
<dbReference type="AlphaFoldDB" id="A0A1B0AMP6"/>
<accession>A0A1B0AMP6</accession>